<comment type="similarity">
    <text evidence="1">Belongs to the metallo-beta-lactamase superfamily. Class-B beta-lactamase family.</text>
</comment>
<dbReference type="PANTHER" id="PTHR42951:SF4">
    <property type="entry name" value="ACYL-COENZYME A THIOESTERASE MBLAC2"/>
    <property type="match status" value="1"/>
</dbReference>
<keyword evidence="3" id="KW-0378">Hydrolase</keyword>
<sequence length="314" mass="34624">MRLLLSLVLLVLPTLLIAEKAPPLPDYPLKQIGPNSYLIEGPLGRPSAENQGFMNNPGFILTQDGVVVIDPGGSVQIGEMVLRQVATKTSDPVIAVFNTHIHGDHWLGNQAIREHYPTAVIYGHSKMLERVKLGEGESWRQSMLSMTEQATAGTQVIGPDHALEHADVITIGDITFHSLYVAEAHSDTDLMIDIPTEDLLFLGDNVMSKRFGQMTHGTFKGNIAAIDLALTSSSKNFVPGHGPAGGREVAEHYRTYLNKIRTQVTSLIEEGLSDFEMKPKIISTLGDFTNWVGFEDEIGRHINRAYLEVEKEQF</sequence>
<comment type="caution">
    <text evidence="3">The sequence shown here is derived from an EMBL/GenBank/DDBJ whole genome shotgun (WGS) entry which is preliminary data.</text>
</comment>
<dbReference type="RefSeq" id="WP_144359725.1">
    <property type="nucleotide sequence ID" value="NZ_VMNH01000021.1"/>
</dbReference>
<dbReference type="InterPro" id="IPR001279">
    <property type="entry name" value="Metallo-B-lactamas"/>
</dbReference>
<keyword evidence="4" id="KW-1185">Reference proteome</keyword>
<dbReference type="AlphaFoldDB" id="A0A557S1Y8"/>
<organism evidence="3 4">
    <name type="scientific">Sedimenticola selenatireducens</name>
    <dbReference type="NCBI Taxonomy" id="191960"/>
    <lineage>
        <taxon>Bacteria</taxon>
        <taxon>Pseudomonadati</taxon>
        <taxon>Pseudomonadota</taxon>
        <taxon>Gammaproteobacteria</taxon>
        <taxon>Chromatiales</taxon>
        <taxon>Sedimenticolaceae</taxon>
        <taxon>Sedimenticola</taxon>
    </lineage>
</organism>
<dbReference type="GO" id="GO:0017001">
    <property type="term" value="P:antibiotic catabolic process"/>
    <property type="evidence" value="ECO:0007669"/>
    <property type="project" value="UniProtKB-ARBA"/>
</dbReference>
<dbReference type="InterPro" id="IPR036866">
    <property type="entry name" value="RibonucZ/Hydroxyglut_hydro"/>
</dbReference>
<evidence type="ECO:0000259" key="2">
    <source>
        <dbReference type="SMART" id="SM00849"/>
    </source>
</evidence>
<evidence type="ECO:0000313" key="4">
    <source>
        <dbReference type="Proteomes" id="UP000316649"/>
    </source>
</evidence>
<evidence type="ECO:0000313" key="3">
    <source>
        <dbReference type="EMBL" id="TVO71440.1"/>
    </source>
</evidence>
<proteinExistence type="inferred from homology"/>
<dbReference type="SMART" id="SM00849">
    <property type="entry name" value="Lactamase_B"/>
    <property type="match status" value="1"/>
</dbReference>
<evidence type="ECO:0000256" key="1">
    <source>
        <dbReference type="ARBA" id="ARBA00005250"/>
    </source>
</evidence>
<dbReference type="CDD" id="cd16282">
    <property type="entry name" value="metallo-hydrolase-like_MBL-fold"/>
    <property type="match status" value="1"/>
</dbReference>
<gene>
    <name evidence="3" type="ORF">FHP88_14050</name>
</gene>
<accession>A0A557S1Y8</accession>
<feature type="domain" description="Metallo-beta-lactamase" evidence="2">
    <location>
        <begin position="54"/>
        <end position="241"/>
    </location>
</feature>
<dbReference type="OrthoDB" id="9769598at2"/>
<dbReference type="EMBL" id="VMNH01000021">
    <property type="protein sequence ID" value="TVO71440.1"/>
    <property type="molecule type" value="Genomic_DNA"/>
</dbReference>
<dbReference type="SUPFAM" id="SSF56281">
    <property type="entry name" value="Metallo-hydrolase/oxidoreductase"/>
    <property type="match status" value="1"/>
</dbReference>
<dbReference type="PANTHER" id="PTHR42951">
    <property type="entry name" value="METALLO-BETA-LACTAMASE DOMAIN-CONTAINING"/>
    <property type="match status" value="1"/>
</dbReference>
<protein>
    <submittedName>
        <fullName evidence="3">MBL fold metallo-hydrolase</fullName>
    </submittedName>
</protein>
<dbReference type="Pfam" id="PF00753">
    <property type="entry name" value="Lactamase_B"/>
    <property type="match status" value="1"/>
</dbReference>
<name>A0A557S1Y8_9GAMM</name>
<dbReference type="GO" id="GO:0016787">
    <property type="term" value="F:hydrolase activity"/>
    <property type="evidence" value="ECO:0007669"/>
    <property type="project" value="UniProtKB-KW"/>
</dbReference>
<dbReference type="Gene3D" id="3.60.15.10">
    <property type="entry name" value="Ribonuclease Z/Hydroxyacylglutathione hydrolase-like"/>
    <property type="match status" value="1"/>
</dbReference>
<dbReference type="Proteomes" id="UP000316649">
    <property type="component" value="Unassembled WGS sequence"/>
</dbReference>
<reference evidence="3 4" key="1">
    <citation type="submission" date="2019-07" db="EMBL/GenBank/DDBJ databases">
        <title>The pathways for chlorine oxyanion respiration interact through the shared metabolite chlorate.</title>
        <authorList>
            <person name="Barnum T.P."/>
            <person name="Cheng Y."/>
            <person name="Hill K.A."/>
            <person name="Lucas L.N."/>
            <person name="Carlson H.K."/>
            <person name="Coates J.D."/>
        </authorList>
    </citation>
    <scope>NUCLEOTIDE SEQUENCE [LARGE SCALE GENOMIC DNA]</scope>
    <source>
        <strain evidence="3 4">BK-1</strain>
    </source>
</reference>
<dbReference type="InterPro" id="IPR050855">
    <property type="entry name" value="NDM-1-like"/>
</dbReference>